<evidence type="ECO:0000313" key="2">
    <source>
        <dbReference type="Proteomes" id="UP001500729"/>
    </source>
</evidence>
<reference evidence="2" key="1">
    <citation type="journal article" date="2019" name="Int. J. Syst. Evol. Microbiol.">
        <title>The Global Catalogue of Microorganisms (GCM) 10K type strain sequencing project: providing services to taxonomists for standard genome sequencing and annotation.</title>
        <authorList>
            <consortium name="The Broad Institute Genomics Platform"/>
            <consortium name="The Broad Institute Genome Sequencing Center for Infectious Disease"/>
            <person name="Wu L."/>
            <person name="Ma J."/>
        </authorList>
    </citation>
    <scope>NUCLEOTIDE SEQUENCE [LARGE SCALE GENOMIC DNA]</scope>
    <source>
        <strain evidence="2">JCM 10303</strain>
    </source>
</reference>
<sequence length="79" mass="8759">MSTEHTPADDIVYDLVSVQYHALQGAENNDKYKQDAHDHDDVRSFFEEVAKQDAWRAERCHELLANLTGGGRGLSASAG</sequence>
<organism evidence="1 2">
    <name type="scientific">Saccharopolyspora erythraea</name>
    <name type="common">Streptomyces erythraeus</name>
    <dbReference type="NCBI Taxonomy" id="1836"/>
    <lineage>
        <taxon>Bacteria</taxon>
        <taxon>Bacillati</taxon>
        <taxon>Actinomycetota</taxon>
        <taxon>Actinomycetes</taxon>
        <taxon>Pseudonocardiales</taxon>
        <taxon>Pseudonocardiaceae</taxon>
        <taxon>Saccharopolyspora</taxon>
    </lineage>
</organism>
<dbReference type="EMBL" id="BAAAGS010000062">
    <property type="protein sequence ID" value="GAA0553787.1"/>
    <property type="molecule type" value="Genomic_DNA"/>
</dbReference>
<dbReference type="RefSeq" id="WP_011874501.1">
    <property type="nucleotide sequence ID" value="NZ_BAAAGS010000062.1"/>
</dbReference>
<dbReference type="Proteomes" id="UP001500729">
    <property type="component" value="Unassembled WGS sequence"/>
</dbReference>
<comment type="caution">
    <text evidence="1">The sequence shown here is derived from an EMBL/GenBank/DDBJ whole genome shotgun (WGS) entry which is preliminary data.</text>
</comment>
<gene>
    <name evidence="1" type="ORF">GCM10009533_59730</name>
</gene>
<evidence type="ECO:0008006" key="3">
    <source>
        <dbReference type="Google" id="ProtNLM"/>
    </source>
</evidence>
<keyword evidence="2" id="KW-1185">Reference proteome</keyword>
<protein>
    <recommendedName>
        <fullName evidence="3">Acyl carrier protein</fullName>
    </recommendedName>
</protein>
<proteinExistence type="predicted"/>
<name>A0ABP3NUM7_SACER</name>
<evidence type="ECO:0000313" key="1">
    <source>
        <dbReference type="EMBL" id="GAA0553787.1"/>
    </source>
</evidence>
<accession>A0ABP3NUM7</accession>